<evidence type="ECO:0000313" key="1">
    <source>
        <dbReference type="EMBL" id="KAI6650798.1"/>
    </source>
</evidence>
<evidence type="ECO:0008006" key="3">
    <source>
        <dbReference type="Google" id="ProtNLM"/>
    </source>
</evidence>
<organism evidence="1 2">
    <name type="scientific">Oopsacas minuta</name>
    <dbReference type="NCBI Taxonomy" id="111878"/>
    <lineage>
        <taxon>Eukaryota</taxon>
        <taxon>Metazoa</taxon>
        <taxon>Porifera</taxon>
        <taxon>Hexactinellida</taxon>
        <taxon>Hexasterophora</taxon>
        <taxon>Lyssacinosida</taxon>
        <taxon>Leucopsacidae</taxon>
        <taxon>Oopsacas</taxon>
    </lineage>
</organism>
<protein>
    <recommendedName>
        <fullName evidence="3">ISXO2-like transposase domain-containing protein</fullName>
    </recommendedName>
</protein>
<sequence>MGGPEEIVEIDESMFGRRKYHRGIQLSDQGNFGGGLRNQRHFRGFSWRLFSYNSDSNKNTYILPGTTIISNQWASYNLIRGTLPYLTVNHSENLLTRLQVYIHRQLKVHGDIFKGEQEITPLLIQGKRTIRRFL</sequence>
<comment type="caution">
    <text evidence="1">The sequence shown here is derived from an EMBL/GenBank/DDBJ whole genome shotgun (WGS) entry which is preliminary data.</text>
</comment>
<dbReference type="AlphaFoldDB" id="A0AAV7JQ40"/>
<name>A0AAV7JQ40_9METZ</name>
<gene>
    <name evidence="1" type="ORF">LOD99_7849</name>
</gene>
<reference evidence="1 2" key="1">
    <citation type="journal article" date="2023" name="BMC Biol.">
        <title>The compact genome of the sponge Oopsacas minuta (Hexactinellida) is lacking key metazoan core genes.</title>
        <authorList>
            <person name="Santini S."/>
            <person name="Schenkelaars Q."/>
            <person name="Jourda C."/>
            <person name="Duchesne M."/>
            <person name="Belahbib H."/>
            <person name="Rocher C."/>
            <person name="Selva M."/>
            <person name="Riesgo A."/>
            <person name="Vervoort M."/>
            <person name="Leys S.P."/>
            <person name="Kodjabachian L."/>
            <person name="Le Bivic A."/>
            <person name="Borchiellini C."/>
            <person name="Claverie J.M."/>
            <person name="Renard E."/>
        </authorList>
    </citation>
    <scope>NUCLEOTIDE SEQUENCE [LARGE SCALE GENOMIC DNA]</scope>
    <source>
        <strain evidence="1">SPO-2</strain>
    </source>
</reference>
<accession>A0AAV7JQ40</accession>
<proteinExistence type="predicted"/>
<evidence type="ECO:0000313" key="2">
    <source>
        <dbReference type="Proteomes" id="UP001165289"/>
    </source>
</evidence>
<keyword evidence="2" id="KW-1185">Reference proteome</keyword>
<dbReference type="Proteomes" id="UP001165289">
    <property type="component" value="Unassembled WGS sequence"/>
</dbReference>
<dbReference type="EMBL" id="JAKMXF010000310">
    <property type="protein sequence ID" value="KAI6650798.1"/>
    <property type="molecule type" value="Genomic_DNA"/>
</dbReference>